<dbReference type="AlphaFoldDB" id="A0A9N9MUD5"/>
<organism evidence="2 3">
    <name type="scientific">Ceutorhynchus assimilis</name>
    <name type="common">cabbage seed weevil</name>
    <dbReference type="NCBI Taxonomy" id="467358"/>
    <lineage>
        <taxon>Eukaryota</taxon>
        <taxon>Metazoa</taxon>
        <taxon>Ecdysozoa</taxon>
        <taxon>Arthropoda</taxon>
        <taxon>Hexapoda</taxon>
        <taxon>Insecta</taxon>
        <taxon>Pterygota</taxon>
        <taxon>Neoptera</taxon>
        <taxon>Endopterygota</taxon>
        <taxon>Coleoptera</taxon>
        <taxon>Polyphaga</taxon>
        <taxon>Cucujiformia</taxon>
        <taxon>Curculionidae</taxon>
        <taxon>Ceutorhynchinae</taxon>
        <taxon>Ceutorhynchus</taxon>
    </lineage>
</organism>
<feature type="coiled-coil region" evidence="1">
    <location>
        <begin position="67"/>
        <end position="94"/>
    </location>
</feature>
<evidence type="ECO:0000313" key="3">
    <source>
        <dbReference type="Proteomes" id="UP001152799"/>
    </source>
</evidence>
<proteinExistence type="predicted"/>
<sequence length="220" mass="25034">MKPCHKCSKPISAEQAEKAPRCDSCRVIFHLEEKCSGLCASEQRAIVVQKRIMLFFCDDCVLSFKKIPLLTNKFIQLEEQIKSLKEEIEVIKQNNLQPDTSDPARFDSVILEIQERAERANNLMVYGVPESRSGDLQQRVVDDKTALSPVLDDIGLDQNDVVRVLRVGQLSEVENNNMKNFGNQPTKTELFDNTVSHISKFSWKTSEGKNLKLFACQEEN</sequence>
<gene>
    <name evidence="2" type="ORF">CEUTPL_LOCUS12148</name>
</gene>
<evidence type="ECO:0000256" key="1">
    <source>
        <dbReference type="SAM" id="Coils"/>
    </source>
</evidence>
<keyword evidence="1" id="KW-0175">Coiled coil</keyword>
<dbReference type="OrthoDB" id="6753195at2759"/>
<name>A0A9N9MUD5_9CUCU</name>
<accession>A0A9N9MUD5</accession>
<dbReference type="Proteomes" id="UP001152799">
    <property type="component" value="Chromosome 7"/>
</dbReference>
<evidence type="ECO:0000313" key="2">
    <source>
        <dbReference type="EMBL" id="CAG9771720.1"/>
    </source>
</evidence>
<dbReference type="EMBL" id="OU892283">
    <property type="protein sequence ID" value="CAG9771720.1"/>
    <property type="molecule type" value="Genomic_DNA"/>
</dbReference>
<protein>
    <submittedName>
        <fullName evidence="2">Uncharacterized protein</fullName>
    </submittedName>
</protein>
<keyword evidence="3" id="KW-1185">Reference proteome</keyword>
<reference evidence="2" key="1">
    <citation type="submission" date="2022-01" db="EMBL/GenBank/DDBJ databases">
        <authorList>
            <person name="King R."/>
        </authorList>
    </citation>
    <scope>NUCLEOTIDE SEQUENCE</scope>
</reference>